<keyword evidence="5" id="KW-0347">Helicase</keyword>
<dbReference type="GO" id="GO:0016787">
    <property type="term" value="F:hydrolase activity"/>
    <property type="evidence" value="ECO:0007669"/>
    <property type="project" value="UniProtKB-KW"/>
</dbReference>
<dbReference type="InterPro" id="IPR005118">
    <property type="entry name" value="TRCF_C"/>
</dbReference>
<dbReference type="Pfam" id="PF00271">
    <property type="entry name" value="Helicase_C"/>
    <property type="match status" value="1"/>
</dbReference>
<dbReference type="GO" id="GO:0006355">
    <property type="term" value="P:regulation of DNA-templated transcription"/>
    <property type="evidence" value="ECO:0007669"/>
    <property type="project" value="UniProtKB-UniRule"/>
</dbReference>
<dbReference type="Pfam" id="PF03461">
    <property type="entry name" value="TRCF"/>
    <property type="match status" value="1"/>
</dbReference>
<comment type="subcellular location">
    <subcellularLocation>
        <location evidence="9">Cytoplasm</location>
    </subcellularLocation>
</comment>
<dbReference type="Gene3D" id="3.30.2060.10">
    <property type="entry name" value="Penicillin-binding protein 1b domain"/>
    <property type="match status" value="1"/>
</dbReference>
<protein>
    <recommendedName>
        <fullName evidence="9">Transcription-repair-coupling factor</fullName>
        <shortName evidence="9">TRCF</shortName>
        <ecNumber evidence="9">3.6.4.-</ecNumber>
    </recommendedName>
</protein>
<dbReference type="InterPro" id="IPR041471">
    <property type="entry name" value="UvrB_inter"/>
</dbReference>
<dbReference type="PANTHER" id="PTHR47964:SF1">
    <property type="entry name" value="ATP-DEPENDENT DNA HELICASE HOMOLOG RECG, CHLOROPLASTIC"/>
    <property type="match status" value="1"/>
</dbReference>
<dbReference type="Pfam" id="PF02559">
    <property type="entry name" value="CarD_TRCF_RID"/>
    <property type="match status" value="1"/>
</dbReference>
<dbReference type="NCBIfam" id="TIGR00580">
    <property type="entry name" value="mfd"/>
    <property type="match status" value="1"/>
</dbReference>
<evidence type="ECO:0000313" key="12">
    <source>
        <dbReference type="EMBL" id="MBO8470185.1"/>
    </source>
</evidence>
<feature type="domain" description="Helicase C-terminal" evidence="11">
    <location>
        <begin position="709"/>
        <end position="863"/>
    </location>
</feature>
<name>A0A9D9IDH4_9BACT</name>
<dbReference type="SUPFAM" id="SSF141259">
    <property type="entry name" value="CarD-like"/>
    <property type="match status" value="1"/>
</dbReference>
<dbReference type="AlphaFoldDB" id="A0A9D9IDH4"/>
<comment type="function">
    <text evidence="9">Couples transcription and DNA repair by recognizing RNA polymerase (RNAP) stalled at DNA lesions. Mediates ATP-dependent release of RNAP and its truncated transcript from the DNA, and recruitment of nucleotide excision repair machinery to the damaged site.</text>
</comment>
<dbReference type="SMART" id="SM00490">
    <property type="entry name" value="HELICc"/>
    <property type="match status" value="1"/>
</dbReference>
<dbReference type="SMART" id="SM00487">
    <property type="entry name" value="DEXDc"/>
    <property type="match status" value="1"/>
</dbReference>
<evidence type="ECO:0000256" key="1">
    <source>
        <dbReference type="ARBA" id="ARBA00022490"/>
    </source>
</evidence>
<dbReference type="SMART" id="SM00982">
    <property type="entry name" value="TRCF"/>
    <property type="match status" value="1"/>
</dbReference>
<keyword evidence="4 9" id="KW-0378">Hydrolase</keyword>
<accession>A0A9D9IDH4</accession>
<evidence type="ECO:0000259" key="11">
    <source>
        <dbReference type="PROSITE" id="PS51194"/>
    </source>
</evidence>
<evidence type="ECO:0000256" key="7">
    <source>
        <dbReference type="ARBA" id="ARBA00023125"/>
    </source>
</evidence>
<dbReference type="SUPFAM" id="SSF52540">
    <property type="entry name" value="P-loop containing nucleoside triphosphate hydrolases"/>
    <property type="match status" value="4"/>
</dbReference>
<dbReference type="InterPro" id="IPR001650">
    <property type="entry name" value="Helicase_C-like"/>
</dbReference>
<gene>
    <name evidence="9 12" type="primary">mfd</name>
    <name evidence="12" type="ORF">IAB82_00110</name>
</gene>
<dbReference type="Gene3D" id="2.40.10.170">
    <property type="match status" value="1"/>
</dbReference>
<evidence type="ECO:0000256" key="6">
    <source>
        <dbReference type="ARBA" id="ARBA00022840"/>
    </source>
</evidence>
<dbReference type="PROSITE" id="PS51194">
    <property type="entry name" value="HELICASE_CTER"/>
    <property type="match status" value="1"/>
</dbReference>
<dbReference type="HAMAP" id="MF_00969">
    <property type="entry name" value="TRCF"/>
    <property type="match status" value="1"/>
</dbReference>
<dbReference type="GO" id="GO:0003684">
    <property type="term" value="F:damaged DNA binding"/>
    <property type="evidence" value="ECO:0007669"/>
    <property type="project" value="InterPro"/>
</dbReference>
<sequence length="1066" mass="119914">MLISGKSTAELSSRLRSCKEVYCSGLHLSARWHVLSSVAAEGVHLVVAPSRESAEYCVSDLYSLIDGDRVFFLPDSGRSLERSNYKSSISVQRTSSISEISGYSGDGLLVVVTYPSALEEKIPCPERISGALLKLEQGQEISHGEIVRTLLDEKFERVDFVASPGQFAVRGGIIDIFSYSFNNPYRISFFGDEIESINIFDCNTQLSREHVRSADIYPDLASGDGQEGMYLTGILPEGAVVWLDSSDVYRDSPFFGSLSPFRKVYLDVPLSCRNEDAVKFNITPQPSFNKNFDLLTEDIRTRMESGYRVYIYGEKESQLDRLASILSQNNGVLPRFCPGKNVHNGFIDHDDKICCYSDHEIFDRFHRVIIRRSVEKSEQLTINDLTSFNIGDYVVHIDHGVGIFGGLVRMRDDKGRVHEVVKITYKDNDVVFVSVHSLHKISRYRSKDGEPPKINKLGSKTWQNLKNSTKAKVKDIAKDLIQLYAKRKSAKGFAFSPDTYMQQELESSFMYEDTPDQDKAVRAVKADMEDDCPMDRLVCGDVGFGKTEVAIRAAFKAVADSKQVAVLVPTTILSLQHYNTFRSRLKDFPCNIDFVSRLRTAKEISDIQERLKNGTLDIVIGTHKLLGKGFGFKDLGLLIIDEEQKFGVGAKEKLRQLKLSVDTLTLTATPIPRTLQFSLLGARDLSIISTPPPNRIPVQTEIMLFDQDEIKSIINYELDRGGQIFFVHNRVEELQSVYDILHRIVPDMRICVAHGQMESKVLENKILEFMAGDYDMLLCTTIIENGLDIPNANTIIINQAQNIGLSDLHQLRGRVGRSNKKAFCYLIVPPLVSITDDAKRRLKAIESFSDLGSGFNIAMQDLDIRGAGNLLGAEQSGFITDMGLETYQKILAEAMEELGVEAGMDAVGSVTPQVVSDCTIETDQTALIPDDYINVTAEKIRIYKELDSVKDDKVLDTMKDRLSDRFGKIPEELERLFFIVKIRNLAGKLGFEKVIIKNGVMIAFFLSNPMSQYYRSRKFEGIVENINKNSSVFELKQTDNKLRIFVRNIPDLKKAYSVFCLLDKNN</sequence>
<dbReference type="GO" id="GO:0005737">
    <property type="term" value="C:cytoplasm"/>
    <property type="evidence" value="ECO:0007669"/>
    <property type="project" value="UniProtKB-SubCell"/>
</dbReference>
<dbReference type="GO" id="GO:0000716">
    <property type="term" value="P:transcription-coupled nucleotide-excision repair, DNA damage recognition"/>
    <property type="evidence" value="ECO:0007669"/>
    <property type="project" value="UniProtKB-UniRule"/>
</dbReference>
<dbReference type="InterPro" id="IPR047112">
    <property type="entry name" value="RecG/Mfd"/>
</dbReference>
<dbReference type="Gene3D" id="3.90.1150.50">
    <property type="entry name" value="Transcription-repair-coupling factor, D7 domain"/>
    <property type="match status" value="1"/>
</dbReference>
<dbReference type="Gene3D" id="3.40.50.11180">
    <property type="match status" value="1"/>
</dbReference>
<dbReference type="EC" id="3.6.4.-" evidence="9"/>
<dbReference type="InterPro" id="IPR027417">
    <property type="entry name" value="P-loop_NTPase"/>
</dbReference>
<evidence type="ECO:0000259" key="10">
    <source>
        <dbReference type="PROSITE" id="PS51192"/>
    </source>
</evidence>
<keyword evidence="1 9" id="KW-0963">Cytoplasm</keyword>
<dbReference type="InterPro" id="IPR036101">
    <property type="entry name" value="CarD-like/TRCF_RID_sf"/>
</dbReference>
<dbReference type="Gene3D" id="3.40.50.300">
    <property type="entry name" value="P-loop containing nucleotide triphosphate hydrolases"/>
    <property type="match status" value="2"/>
</dbReference>
<dbReference type="CDD" id="cd17991">
    <property type="entry name" value="DEXHc_TRCF"/>
    <property type="match status" value="1"/>
</dbReference>
<comment type="similarity">
    <text evidence="9">In the C-terminal section; belongs to the helicase family. RecG subfamily.</text>
</comment>
<proteinExistence type="inferred from homology"/>
<evidence type="ECO:0000256" key="9">
    <source>
        <dbReference type="HAMAP-Rule" id="MF_00969"/>
    </source>
</evidence>
<dbReference type="PANTHER" id="PTHR47964">
    <property type="entry name" value="ATP-DEPENDENT DNA HELICASE HOMOLOG RECG, CHLOROPLASTIC"/>
    <property type="match status" value="1"/>
</dbReference>
<dbReference type="GO" id="GO:0005524">
    <property type="term" value="F:ATP binding"/>
    <property type="evidence" value="ECO:0007669"/>
    <property type="project" value="UniProtKB-UniRule"/>
</dbReference>
<keyword evidence="3 9" id="KW-0227">DNA damage</keyword>
<keyword evidence="6 9" id="KW-0067">ATP-binding</keyword>
<dbReference type="PROSITE" id="PS51192">
    <property type="entry name" value="HELICASE_ATP_BIND_1"/>
    <property type="match status" value="1"/>
</dbReference>
<evidence type="ECO:0000256" key="2">
    <source>
        <dbReference type="ARBA" id="ARBA00022741"/>
    </source>
</evidence>
<dbReference type="SUPFAM" id="SSF143517">
    <property type="entry name" value="TRCF domain-like"/>
    <property type="match status" value="1"/>
</dbReference>
<keyword evidence="7 9" id="KW-0238">DNA-binding</keyword>
<reference evidence="12" key="1">
    <citation type="submission" date="2020-10" db="EMBL/GenBank/DDBJ databases">
        <authorList>
            <person name="Gilroy R."/>
        </authorList>
    </citation>
    <scope>NUCLEOTIDE SEQUENCE</scope>
    <source>
        <strain evidence="12">B2-22910</strain>
    </source>
</reference>
<keyword evidence="2 9" id="KW-0547">Nucleotide-binding</keyword>
<dbReference type="SMART" id="SM01058">
    <property type="entry name" value="CarD_TRCF"/>
    <property type="match status" value="1"/>
</dbReference>
<evidence type="ECO:0000256" key="5">
    <source>
        <dbReference type="ARBA" id="ARBA00022806"/>
    </source>
</evidence>
<evidence type="ECO:0000256" key="8">
    <source>
        <dbReference type="ARBA" id="ARBA00023204"/>
    </source>
</evidence>
<dbReference type="InterPro" id="IPR037235">
    <property type="entry name" value="TRCF-like_C_D7"/>
</dbReference>
<evidence type="ECO:0000313" key="13">
    <source>
        <dbReference type="Proteomes" id="UP000823603"/>
    </source>
</evidence>
<dbReference type="EMBL" id="JADIMB010000001">
    <property type="protein sequence ID" value="MBO8470185.1"/>
    <property type="molecule type" value="Genomic_DNA"/>
</dbReference>
<dbReference type="GO" id="GO:0003678">
    <property type="term" value="F:DNA helicase activity"/>
    <property type="evidence" value="ECO:0007669"/>
    <property type="project" value="TreeGrafter"/>
</dbReference>
<reference evidence="12" key="2">
    <citation type="journal article" date="2021" name="PeerJ">
        <title>Extensive microbial diversity within the chicken gut microbiome revealed by metagenomics and culture.</title>
        <authorList>
            <person name="Gilroy R."/>
            <person name="Ravi A."/>
            <person name="Getino M."/>
            <person name="Pursley I."/>
            <person name="Horton D.L."/>
            <person name="Alikhan N.F."/>
            <person name="Baker D."/>
            <person name="Gharbi K."/>
            <person name="Hall N."/>
            <person name="Watson M."/>
            <person name="Adriaenssens E.M."/>
            <person name="Foster-Nyarko E."/>
            <person name="Jarju S."/>
            <person name="Secka A."/>
            <person name="Antonio M."/>
            <person name="Oren A."/>
            <person name="Chaudhuri R.R."/>
            <person name="La Ragione R."/>
            <person name="Hildebrand F."/>
            <person name="Pallen M.J."/>
        </authorList>
    </citation>
    <scope>NUCLEOTIDE SEQUENCE</scope>
    <source>
        <strain evidence="12">B2-22910</strain>
    </source>
</reference>
<feature type="domain" description="Helicase ATP-binding" evidence="10">
    <location>
        <begin position="527"/>
        <end position="688"/>
    </location>
</feature>
<comment type="similarity">
    <text evidence="9">In the N-terminal section; belongs to the UvrB family.</text>
</comment>
<dbReference type="Pfam" id="PF00270">
    <property type="entry name" value="DEAD"/>
    <property type="match status" value="1"/>
</dbReference>
<evidence type="ECO:0000256" key="3">
    <source>
        <dbReference type="ARBA" id="ARBA00022763"/>
    </source>
</evidence>
<evidence type="ECO:0000256" key="4">
    <source>
        <dbReference type="ARBA" id="ARBA00022801"/>
    </source>
</evidence>
<dbReference type="Pfam" id="PF17757">
    <property type="entry name" value="UvrB_inter"/>
    <property type="match status" value="1"/>
</dbReference>
<organism evidence="12 13">
    <name type="scientific">Candidatus Cryptobacteroides faecavium</name>
    <dbReference type="NCBI Taxonomy" id="2840762"/>
    <lineage>
        <taxon>Bacteria</taxon>
        <taxon>Pseudomonadati</taxon>
        <taxon>Bacteroidota</taxon>
        <taxon>Bacteroidia</taxon>
        <taxon>Bacteroidales</taxon>
        <taxon>Candidatus Cryptobacteroides</taxon>
    </lineage>
</organism>
<dbReference type="Proteomes" id="UP000823603">
    <property type="component" value="Unassembled WGS sequence"/>
</dbReference>
<dbReference type="InterPro" id="IPR011545">
    <property type="entry name" value="DEAD/DEAH_box_helicase_dom"/>
</dbReference>
<comment type="caution">
    <text evidence="12">The sequence shown here is derived from an EMBL/GenBank/DDBJ whole genome shotgun (WGS) entry which is preliminary data.</text>
</comment>
<dbReference type="InterPro" id="IPR004576">
    <property type="entry name" value="Mfd"/>
</dbReference>
<keyword evidence="8 9" id="KW-0234">DNA repair</keyword>
<dbReference type="InterPro" id="IPR014001">
    <property type="entry name" value="Helicase_ATP-bd"/>
</dbReference>
<dbReference type="InterPro" id="IPR003711">
    <property type="entry name" value="CarD-like/TRCF_RID"/>
</dbReference>